<accession>K2PR79</accession>
<dbReference type="CDD" id="cd23763">
    <property type="entry name" value="ASKHA_ATPase_ROK"/>
    <property type="match status" value="1"/>
</dbReference>
<evidence type="ECO:0000313" key="3">
    <source>
        <dbReference type="Proteomes" id="UP000007364"/>
    </source>
</evidence>
<comment type="similarity">
    <text evidence="1">Belongs to the ROK (NagC/XylR) family.</text>
</comment>
<dbReference type="SUPFAM" id="SSF53067">
    <property type="entry name" value="Actin-like ATPase domain"/>
    <property type="match status" value="1"/>
</dbReference>
<organism evidence="2 3">
    <name type="scientific">Galbibacter marinus</name>
    <dbReference type="NCBI Taxonomy" id="555500"/>
    <lineage>
        <taxon>Bacteria</taxon>
        <taxon>Pseudomonadati</taxon>
        <taxon>Bacteroidota</taxon>
        <taxon>Flavobacteriia</taxon>
        <taxon>Flavobacteriales</taxon>
        <taxon>Flavobacteriaceae</taxon>
        <taxon>Galbibacter</taxon>
    </lineage>
</organism>
<dbReference type="PANTHER" id="PTHR18964:SF149">
    <property type="entry name" value="BIFUNCTIONAL UDP-N-ACETYLGLUCOSAMINE 2-EPIMERASE_N-ACETYLMANNOSAMINE KINASE"/>
    <property type="match status" value="1"/>
</dbReference>
<dbReference type="STRING" id="555500.I215_14531"/>
<protein>
    <submittedName>
        <fullName evidence="2">ROK family member transcriptional repressor</fullName>
    </submittedName>
</protein>
<dbReference type="AlphaFoldDB" id="K2PR79"/>
<evidence type="ECO:0000313" key="2">
    <source>
        <dbReference type="EMBL" id="EKF54044.1"/>
    </source>
</evidence>
<name>K2PR79_9FLAO</name>
<dbReference type="InterPro" id="IPR000600">
    <property type="entry name" value="ROK"/>
</dbReference>
<dbReference type="eggNOG" id="COG1940">
    <property type="taxonomic scope" value="Bacteria"/>
</dbReference>
<dbReference type="Gene3D" id="3.30.420.40">
    <property type="match status" value="2"/>
</dbReference>
<evidence type="ECO:0000256" key="1">
    <source>
        <dbReference type="ARBA" id="ARBA00006479"/>
    </source>
</evidence>
<keyword evidence="3" id="KW-1185">Reference proteome</keyword>
<gene>
    <name evidence="2" type="ORF">I215_14531</name>
</gene>
<dbReference type="RefSeq" id="WP_008992736.1">
    <property type="nucleotide sequence ID" value="NZ_AMSG01000034.1"/>
</dbReference>
<dbReference type="Pfam" id="PF00480">
    <property type="entry name" value="ROK"/>
    <property type="match status" value="1"/>
</dbReference>
<reference evidence="2 3" key="1">
    <citation type="journal article" date="2012" name="J. Bacteriol.">
        <title>Genome Sequence of Galbibacter marinum Type Strain ck-I2-15.</title>
        <authorList>
            <person name="Lai Q."/>
            <person name="Li C."/>
            <person name="Shao Z."/>
        </authorList>
    </citation>
    <scope>NUCLEOTIDE SEQUENCE [LARGE SCALE GENOMIC DNA]</scope>
    <source>
        <strain evidence="3">ck-I2-15</strain>
    </source>
</reference>
<dbReference type="Proteomes" id="UP000007364">
    <property type="component" value="Unassembled WGS sequence"/>
</dbReference>
<proteinExistence type="inferred from homology"/>
<dbReference type="OrthoDB" id="49666at2"/>
<dbReference type="EMBL" id="AMSG01000034">
    <property type="protein sequence ID" value="EKF54044.1"/>
    <property type="molecule type" value="Genomic_DNA"/>
</dbReference>
<sequence>MPIAIGVDIGGSHISCAAVELSSSEIIHQTYRVERVDSKEEKEVILQQWADCLNSVLQELGDKLPIGIGFAMPGPFRYREGIAMFEVNDKFESLYGVSIKEELPKYLDKKEIPLRFFNDASSFGIGSLLTGGFNTQSKVVALTLGTGFGAAFFEDEYPLIDAEKVPENGCLWDKKFKDSIADDYFSTRWFLQQYEREFGHKISGGVKSLIAHNSARAQELFDIFTLNFVAFTTPYLKVFNPDILIIGGSIAKSSQLFLNKLQDKLKDRGLQMQITIIDQTDQANIIGASHTFNPCFWNKIKDKLPNI</sequence>
<dbReference type="PANTHER" id="PTHR18964">
    <property type="entry name" value="ROK (REPRESSOR, ORF, KINASE) FAMILY"/>
    <property type="match status" value="1"/>
</dbReference>
<dbReference type="InterPro" id="IPR043129">
    <property type="entry name" value="ATPase_NBD"/>
</dbReference>
<comment type="caution">
    <text evidence="2">The sequence shown here is derived from an EMBL/GenBank/DDBJ whole genome shotgun (WGS) entry which is preliminary data.</text>
</comment>